<dbReference type="RefSeq" id="WP_354596808.1">
    <property type="nucleotide sequence ID" value="NZ_CP136798.1"/>
</dbReference>
<evidence type="ECO:0000313" key="1">
    <source>
        <dbReference type="EMBL" id="XCN13904.1"/>
    </source>
</evidence>
<accession>A0AAU8KBW8</accession>
<organism evidence="1">
    <name type="scientific">Streptomyces sp. JL1001</name>
    <dbReference type="NCBI Taxonomy" id="3078227"/>
    <lineage>
        <taxon>Bacteria</taxon>
        <taxon>Bacillati</taxon>
        <taxon>Actinomycetota</taxon>
        <taxon>Actinomycetes</taxon>
        <taxon>Kitasatosporales</taxon>
        <taxon>Streptomycetaceae</taxon>
        <taxon>Streptomyces</taxon>
    </lineage>
</organism>
<sequence length="77" mass="8958">MSADFYEPGHTYADPDSRAYDWRFRCDMVTTHPEDGERTALGWRFFKGVWEPYAYGEDDWDVQGFVGTTDQPEAPRG</sequence>
<dbReference type="AlphaFoldDB" id="A0AAU8KBW8"/>
<reference evidence="1" key="1">
    <citation type="submission" date="2023-10" db="EMBL/GenBank/DDBJ databases">
        <title>Complete genome sequence of Streptomyces sp. JL1001.</title>
        <authorList>
            <person name="Jiang L."/>
        </authorList>
    </citation>
    <scope>NUCLEOTIDE SEQUENCE</scope>
    <source>
        <strain evidence="1">JL1001</strain>
    </source>
</reference>
<protein>
    <submittedName>
        <fullName evidence="1">Uncharacterized protein</fullName>
    </submittedName>
</protein>
<proteinExistence type="predicted"/>
<name>A0AAU8KBW8_9ACTN</name>
<gene>
    <name evidence="1" type="ORF">R1Y80_09670</name>
</gene>
<dbReference type="EMBL" id="CP136798">
    <property type="protein sequence ID" value="XCN13904.1"/>
    <property type="molecule type" value="Genomic_DNA"/>
</dbReference>